<protein>
    <submittedName>
        <fullName evidence="3">Multiprotein-bridging factor 1 family protein</fullName>
    </submittedName>
</protein>
<keyword evidence="4" id="KW-1185">Reference proteome</keyword>
<comment type="caution">
    <text evidence="3">The sequence shown here is derived from an EMBL/GenBank/DDBJ whole genome shotgun (WGS) entry which is preliminary data.</text>
</comment>
<dbReference type="EMBL" id="JBHSIU010000105">
    <property type="protein sequence ID" value="MFC5006723.1"/>
    <property type="molecule type" value="Genomic_DNA"/>
</dbReference>
<organism evidence="3 4">
    <name type="scientific">Dactylosporangium cerinum</name>
    <dbReference type="NCBI Taxonomy" id="1434730"/>
    <lineage>
        <taxon>Bacteria</taxon>
        <taxon>Bacillati</taxon>
        <taxon>Actinomycetota</taxon>
        <taxon>Actinomycetes</taxon>
        <taxon>Micromonosporales</taxon>
        <taxon>Micromonosporaceae</taxon>
        <taxon>Dactylosporangium</taxon>
    </lineage>
</organism>
<feature type="region of interest" description="Disordered" evidence="1">
    <location>
        <begin position="223"/>
        <end position="246"/>
    </location>
</feature>
<evidence type="ECO:0000256" key="1">
    <source>
        <dbReference type="SAM" id="MobiDB-lite"/>
    </source>
</evidence>
<dbReference type="SUPFAM" id="SSF47413">
    <property type="entry name" value="lambda repressor-like DNA-binding domains"/>
    <property type="match status" value="1"/>
</dbReference>
<proteinExistence type="predicted"/>
<gene>
    <name evidence="3" type="ORF">ACFPIJ_54055</name>
</gene>
<dbReference type="InterPro" id="IPR010982">
    <property type="entry name" value="Lambda_DNA-bd_dom_sf"/>
</dbReference>
<feature type="domain" description="HTH cro/C1-type" evidence="2">
    <location>
        <begin position="27"/>
        <end position="81"/>
    </location>
</feature>
<evidence type="ECO:0000313" key="4">
    <source>
        <dbReference type="Proteomes" id="UP001595912"/>
    </source>
</evidence>
<dbReference type="Pfam" id="PF13560">
    <property type="entry name" value="HTH_31"/>
    <property type="match status" value="1"/>
</dbReference>
<dbReference type="PROSITE" id="PS50943">
    <property type="entry name" value="HTH_CROC1"/>
    <property type="match status" value="1"/>
</dbReference>
<reference evidence="4" key="1">
    <citation type="journal article" date="2019" name="Int. J. Syst. Evol. Microbiol.">
        <title>The Global Catalogue of Microorganisms (GCM) 10K type strain sequencing project: providing services to taxonomists for standard genome sequencing and annotation.</title>
        <authorList>
            <consortium name="The Broad Institute Genomics Platform"/>
            <consortium name="The Broad Institute Genome Sequencing Center for Infectious Disease"/>
            <person name="Wu L."/>
            <person name="Ma J."/>
        </authorList>
    </citation>
    <scope>NUCLEOTIDE SEQUENCE [LARGE SCALE GENOMIC DNA]</scope>
    <source>
        <strain evidence="4">CGMCC 4.7152</strain>
    </source>
</reference>
<dbReference type="RefSeq" id="WP_380127361.1">
    <property type="nucleotide sequence ID" value="NZ_JBHSIU010000105.1"/>
</dbReference>
<dbReference type="Proteomes" id="UP001595912">
    <property type="component" value="Unassembled WGS sequence"/>
</dbReference>
<dbReference type="InterPro" id="IPR001387">
    <property type="entry name" value="Cro/C1-type_HTH"/>
</dbReference>
<dbReference type="Gene3D" id="1.10.260.40">
    <property type="entry name" value="lambda repressor-like DNA-binding domains"/>
    <property type="match status" value="1"/>
</dbReference>
<name>A0ABV9WI50_9ACTN</name>
<accession>A0ABV9WI50</accession>
<dbReference type="CDD" id="cd00093">
    <property type="entry name" value="HTH_XRE"/>
    <property type="match status" value="1"/>
</dbReference>
<sequence length="246" mass="26631">MSEAGSRDSPLHIAARTPGNQRFGQLLTALRQRAELTPTQLAGQAGVNPSFVRGIERGVQAPSMRTARTLLDCFDQDRIQWPTSGPADLIIREPGTEHTVAFTFTAKVKGQNHRPDAGPVAAAYRLASTMRDLGPEASKQLADPETGALASASRLATTITDMIPQMFAALSTADENITGPSASEQSAAPKPGDDTRFARIVRRLATADNETLARVERVLDVDQYLRDNRQQQQEDTVDMRPNPGLS</sequence>
<dbReference type="SMART" id="SM00530">
    <property type="entry name" value="HTH_XRE"/>
    <property type="match status" value="1"/>
</dbReference>
<evidence type="ECO:0000259" key="2">
    <source>
        <dbReference type="PROSITE" id="PS50943"/>
    </source>
</evidence>
<evidence type="ECO:0000313" key="3">
    <source>
        <dbReference type="EMBL" id="MFC5006723.1"/>
    </source>
</evidence>